<evidence type="ECO:0008006" key="9">
    <source>
        <dbReference type="Google" id="ProtNLM"/>
    </source>
</evidence>
<reference evidence="7" key="1">
    <citation type="submission" date="2022-03" db="EMBL/GenBank/DDBJ databases">
        <authorList>
            <person name="Martin H S."/>
        </authorList>
    </citation>
    <scope>NUCLEOTIDE SEQUENCE</scope>
</reference>
<keyword evidence="2" id="KW-1003">Cell membrane</keyword>
<evidence type="ECO:0000256" key="4">
    <source>
        <dbReference type="ARBA" id="ARBA00022989"/>
    </source>
</evidence>
<evidence type="ECO:0000256" key="2">
    <source>
        <dbReference type="ARBA" id="ARBA00022475"/>
    </source>
</evidence>
<evidence type="ECO:0000313" key="8">
    <source>
        <dbReference type="Proteomes" id="UP000837857"/>
    </source>
</evidence>
<accession>A0ABN8ICB1</accession>
<dbReference type="Pfam" id="PF08395">
    <property type="entry name" value="7tm_7"/>
    <property type="match status" value="1"/>
</dbReference>
<feature type="non-terminal residue" evidence="7">
    <location>
        <position position="136"/>
    </location>
</feature>
<evidence type="ECO:0000256" key="5">
    <source>
        <dbReference type="ARBA" id="ARBA00023136"/>
    </source>
</evidence>
<name>A0ABN8ICB1_9NEOP</name>
<evidence type="ECO:0000256" key="6">
    <source>
        <dbReference type="SAM" id="Phobius"/>
    </source>
</evidence>
<evidence type="ECO:0000256" key="3">
    <source>
        <dbReference type="ARBA" id="ARBA00022692"/>
    </source>
</evidence>
<sequence length="136" mass="15646">MLMNDSRKLHELMQSFIQVCDVISEVKRYESNYLLLIMVEIIFHIPVVLYKLIVSIGLTGKGINKNSLTVLIELSIWAIHLLMRLKTIVGPCYRTVNEVNQTKSILCQLMCRVPQDDVVLVKKLDLFMLSALRLLT</sequence>
<comment type="subcellular location">
    <subcellularLocation>
        <location evidence="1">Cell membrane</location>
        <topology evidence="1">Multi-pass membrane protein</topology>
    </subcellularLocation>
</comment>
<feature type="transmembrane region" description="Helical" evidence="6">
    <location>
        <begin position="33"/>
        <end position="54"/>
    </location>
</feature>
<dbReference type="Proteomes" id="UP000837857">
    <property type="component" value="Chromosome 20"/>
</dbReference>
<keyword evidence="8" id="KW-1185">Reference proteome</keyword>
<evidence type="ECO:0000256" key="1">
    <source>
        <dbReference type="ARBA" id="ARBA00004651"/>
    </source>
</evidence>
<gene>
    <name evidence="7" type="ORF">IPOD504_LOCUS7840</name>
</gene>
<organism evidence="7 8">
    <name type="scientific">Iphiclides podalirius</name>
    <name type="common">scarce swallowtail</name>
    <dbReference type="NCBI Taxonomy" id="110791"/>
    <lineage>
        <taxon>Eukaryota</taxon>
        <taxon>Metazoa</taxon>
        <taxon>Ecdysozoa</taxon>
        <taxon>Arthropoda</taxon>
        <taxon>Hexapoda</taxon>
        <taxon>Insecta</taxon>
        <taxon>Pterygota</taxon>
        <taxon>Neoptera</taxon>
        <taxon>Endopterygota</taxon>
        <taxon>Lepidoptera</taxon>
        <taxon>Glossata</taxon>
        <taxon>Ditrysia</taxon>
        <taxon>Papilionoidea</taxon>
        <taxon>Papilionidae</taxon>
        <taxon>Papilioninae</taxon>
        <taxon>Iphiclides</taxon>
    </lineage>
</organism>
<dbReference type="EMBL" id="OW152832">
    <property type="protein sequence ID" value="CAH2051577.1"/>
    <property type="molecule type" value="Genomic_DNA"/>
</dbReference>
<proteinExistence type="predicted"/>
<dbReference type="InterPro" id="IPR013604">
    <property type="entry name" value="7TM_chemorcpt"/>
</dbReference>
<keyword evidence="5 6" id="KW-0472">Membrane</keyword>
<keyword evidence="4 6" id="KW-1133">Transmembrane helix</keyword>
<evidence type="ECO:0000313" key="7">
    <source>
        <dbReference type="EMBL" id="CAH2051577.1"/>
    </source>
</evidence>
<keyword evidence="3 6" id="KW-0812">Transmembrane</keyword>
<protein>
    <recommendedName>
        <fullName evidence="9">Gustatory receptor</fullName>
    </recommendedName>
</protein>